<evidence type="ECO:0000256" key="1">
    <source>
        <dbReference type="ARBA" id="ARBA00000141"/>
    </source>
</evidence>
<keyword evidence="8 20" id="KW-0686">Riboflavin biosynthesis</keyword>
<evidence type="ECO:0000256" key="12">
    <source>
        <dbReference type="ARBA" id="ARBA00022833"/>
    </source>
</evidence>
<dbReference type="Proteomes" id="UP000008555">
    <property type="component" value="Chromosome"/>
</dbReference>
<dbReference type="GO" id="GO:0000287">
    <property type="term" value="F:magnesium ion binding"/>
    <property type="evidence" value="ECO:0007669"/>
    <property type="project" value="UniProtKB-UniRule"/>
</dbReference>
<dbReference type="InterPro" id="IPR017945">
    <property type="entry name" value="DHBP_synth_RibB-like_a/b_dom"/>
</dbReference>
<evidence type="ECO:0000256" key="8">
    <source>
        <dbReference type="ARBA" id="ARBA00022619"/>
    </source>
</evidence>
<dbReference type="Gene3D" id="3.90.870.10">
    <property type="entry name" value="DHBP synthase"/>
    <property type="match status" value="1"/>
</dbReference>
<feature type="binding site" evidence="20">
    <location>
        <position position="260"/>
    </location>
    <ligand>
        <name>Zn(2+)</name>
        <dbReference type="ChEBI" id="CHEBI:29105"/>
        <note>catalytic</note>
    </ligand>
</feature>
<feature type="region of interest" description="GTP cyclohydrolase II" evidence="20">
    <location>
        <begin position="204"/>
        <end position="406"/>
    </location>
</feature>
<evidence type="ECO:0000256" key="16">
    <source>
        <dbReference type="ARBA" id="ARBA00023239"/>
    </source>
</evidence>
<comment type="similarity">
    <text evidence="6 20">In the N-terminal section; belongs to the DHBP synthase family.</text>
</comment>
<dbReference type="Gene3D" id="3.40.50.10990">
    <property type="entry name" value="GTP cyclohydrolase II"/>
    <property type="match status" value="1"/>
</dbReference>
<reference evidence="22 23" key="1">
    <citation type="journal article" date="2009" name="Infect. Immun.">
        <title>Comparative genomics reveal extensive transposon-mediated genomic plasticity and diversity among potential effector proteins within the genus Coxiella.</title>
        <authorList>
            <person name="Beare P.A."/>
            <person name="Unsworth N."/>
            <person name="Andoh M."/>
            <person name="Voth D.E."/>
            <person name="Omsland A."/>
            <person name="Gilk S.D."/>
            <person name="Williams K.P."/>
            <person name="Sobral B.W."/>
            <person name="Kupko J.J.III."/>
            <person name="Porcella S.F."/>
            <person name="Samuel J.E."/>
            <person name="Heinzen R.A."/>
        </authorList>
    </citation>
    <scope>NUCLEOTIDE SEQUENCE [LARGE SCALE GENOMIC DNA]</scope>
    <source>
        <strain evidence="22 23">Dugway 5J108-111</strain>
    </source>
</reference>
<feature type="binding site" evidence="20">
    <location>
        <position position="30"/>
    </location>
    <ligand>
        <name>Mg(2+)</name>
        <dbReference type="ChEBI" id="CHEBI:18420"/>
        <label>1</label>
    </ligand>
</feature>
<keyword evidence="16 20" id="KW-0456">Lyase</keyword>
<sequence>MQKPFDNIETAIVALRQGKMIILVDDESRENEGDLIIAAEHATPEHINFMTLYGRGLICLPMCSSDFERLNIPMMTSRNGSRYETPFGVSIEAAYDVTTGISAHDRARTIQIAIDEKSTPEDIIMPGHMFPLKANDAGVLARAGHTEGSVDLCRLAGLKPAAVLCEILNKDGSMARLPDLQLLAKQFRLPLVSIQDLITYRINHETLIDEVSESLLPIKNRGRFTIKTFRSRVDHLEHVALINQKIEEDKPCLVRVHSECLTGDVFGSARCDCGGQLEAALDEIATQGGVLLYLRQEGRGIGLANKIKAYALQEAGLDTVEANHHLGFGADLRDYGLAAQMLRVLGIREIRLLTNNPNKVESLTRYGISVAERGALETAPTCDNIRYLKAKREKLGHLLNLIGEAK</sequence>
<feature type="binding site" evidence="20">
    <location>
        <begin position="297"/>
        <end position="299"/>
    </location>
    <ligand>
        <name>GTP</name>
        <dbReference type="ChEBI" id="CHEBI:37565"/>
    </ligand>
</feature>
<dbReference type="KEGG" id="cbd:CBUD_0658"/>
<evidence type="ECO:0000256" key="7">
    <source>
        <dbReference type="ARBA" id="ARBA00008976"/>
    </source>
</evidence>
<evidence type="ECO:0000256" key="13">
    <source>
        <dbReference type="ARBA" id="ARBA00022842"/>
    </source>
</evidence>
<evidence type="ECO:0000256" key="2">
    <source>
        <dbReference type="ARBA" id="ARBA00001936"/>
    </source>
</evidence>
<dbReference type="HAMAP" id="MF_00179">
    <property type="entry name" value="RibA"/>
    <property type="match status" value="1"/>
</dbReference>
<dbReference type="Pfam" id="PF00926">
    <property type="entry name" value="DHBP_synthase"/>
    <property type="match status" value="1"/>
</dbReference>
<dbReference type="InterPro" id="IPR036144">
    <property type="entry name" value="RibA-like_sf"/>
</dbReference>
<dbReference type="GO" id="GO:0005525">
    <property type="term" value="F:GTP binding"/>
    <property type="evidence" value="ECO:0007669"/>
    <property type="project" value="UniProtKB-KW"/>
</dbReference>
<evidence type="ECO:0000256" key="18">
    <source>
        <dbReference type="ARBA" id="ARBA00043932"/>
    </source>
</evidence>
<dbReference type="FunFam" id="3.90.870.10:FF:000001">
    <property type="entry name" value="Riboflavin biosynthesis protein RibBA"/>
    <property type="match status" value="1"/>
</dbReference>
<dbReference type="InterPro" id="IPR000422">
    <property type="entry name" value="DHBP_synthase_RibB"/>
</dbReference>
<keyword evidence="9 20" id="KW-0479">Metal-binding</keyword>
<evidence type="ECO:0000256" key="17">
    <source>
        <dbReference type="ARBA" id="ARBA00023268"/>
    </source>
</evidence>
<evidence type="ECO:0000259" key="21">
    <source>
        <dbReference type="Pfam" id="PF00925"/>
    </source>
</evidence>
<feature type="binding site" evidence="20">
    <location>
        <begin position="255"/>
        <end position="259"/>
    </location>
    <ligand>
        <name>GTP</name>
        <dbReference type="ChEBI" id="CHEBI:37565"/>
    </ligand>
</feature>
<comment type="cofactor">
    <cofactor evidence="20">
        <name>Mg(2+)</name>
        <dbReference type="ChEBI" id="CHEBI:18420"/>
    </cofactor>
    <cofactor evidence="20">
        <name>Mn(2+)</name>
        <dbReference type="ChEBI" id="CHEBI:29035"/>
    </cofactor>
    <text evidence="20">Binds 2 divalent metal cations per subunit. Magnesium or manganese.</text>
</comment>
<dbReference type="HAMAP" id="MF_00180">
    <property type="entry name" value="RibB"/>
    <property type="match status" value="1"/>
</dbReference>
<comment type="catalytic activity">
    <reaction evidence="19 20">
        <text>GTP + 4 H2O = 2,5-diamino-6-hydroxy-4-(5-phosphoribosylamino)-pyrimidine + formate + 2 phosphate + 3 H(+)</text>
        <dbReference type="Rhea" id="RHEA:23704"/>
        <dbReference type="ChEBI" id="CHEBI:15377"/>
        <dbReference type="ChEBI" id="CHEBI:15378"/>
        <dbReference type="ChEBI" id="CHEBI:15740"/>
        <dbReference type="ChEBI" id="CHEBI:37565"/>
        <dbReference type="ChEBI" id="CHEBI:43474"/>
        <dbReference type="ChEBI" id="CHEBI:58614"/>
        <dbReference type="EC" id="3.5.4.25"/>
    </reaction>
</comment>
<dbReference type="GO" id="GO:0008686">
    <property type="term" value="F:3,4-dihydroxy-2-butanone-4-phosphate synthase activity"/>
    <property type="evidence" value="ECO:0007669"/>
    <property type="project" value="UniProtKB-UniRule"/>
</dbReference>
<comment type="function">
    <text evidence="3 20">Catalyzes the conversion of D-ribulose 5-phosphate to formate and 3,4-dihydroxy-2-butanone 4-phosphate.</text>
</comment>
<protein>
    <recommendedName>
        <fullName evidence="20">Riboflavin biosynthesis protein RibBA</fullName>
    </recommendedName>
    <domain>
        <recommendedName>
            <fullName evidence="20">3,4-dihydroxy-2-butanone 4-phosphate synthase</fullName>
            <shortName evidence="20">DHBP synthase</shortName>
            <ecNumber evidence="20">4.1.99.12</ecNumber>
        </recommendedName>
    </domain>
    <domain>
        <recommendedName>
            <fullName evidence="20">GTP cyclohydrolase-2</fullName>
            <ecNumber evidence="20">3.5.4.25</ecNumber>
        </recommendedName>
        <alternativeName>
            <fullName evidence="20">GTP cyclohydrolase II</fullName>
        </alternativeName>
    </domain>
</protein>
<keyword evidence="10 20" id="KW-0547">Nucleotide-binding</keyword>
<comment type="cofactor">
    <cofactor evidence="2">
        <name>Mn(2+)</name>
        <dbReference type="ChEBI" id="CHEBI:29035"/>
    </cofactor>
</comment>
<dbReference type="AlphaFoldDB" id="A9KC66"/>
<feature type="binding site" evidence="20">
    <location>
        <position position="30"/>
    </location>
    <ligand>
        <name>Mg(2+)</name>
        <dbReference type="ChEBI" id="CHEBI:18420"/>
        <label>2</label>
    </ligand>
</feature>
<keyword evidence="14 20" id="KW-0342">GTP-binding</keyword>
<feature type="binding site" evidence="20">
    <location>
        <position position="359"/>
    </location>
    <ligand>
        <name>GTP</name>
        <dbReference type="ChEBI" id="CHEBI:37565"/>
    </ligand>
</feature>
<dbReference type="SUPFAM" id="SSF55821">
    <property type="entry name" value="YrdC/RibB"/>
    <property type="match status" value="1"/>
</dbReference>
<dbReference type="GO" id="GO:0005829">
    <property type="term" value="C:cytosol"/>
    <property type="evidence" value="ECO:0007669"/>
    <property type="project" value="TreeGrafter"/>
</dbReference>
<dbReference type="GO" id="GO:0030145">
    <property type="term" value="F:manganese ion binding"/>
    <property type="evidence" value="ECO:0007669"/>
    <property type="project" value="UniProtKB-UniRule"/>
</dbReference>
<comment type="function">
    <text evidence="18 20">Catalyzes the conversion of GTP to 2,5-diamino-6-ribosylamino-4(3H)-pyrimidinone 5'-phosphate (DARP), formate and pyrophosphate.</text>
</comment>
<keyword evidence="11 20" id="KW-0378">Hydrolase</keyword>
<dbReference type="GO" id="GO:0008270">
    <property type="term" value="F:zinc ion binding"/>
    <property type="evidence" value="ECO:0007669"/>
    <property type="project" value="UniProtKB-UniRule"/>
</dbReference>
<feature type="binding site" evidence="20">
    <location>
        <position position="166"/>
    </location>
    <ligand>
        <name>D-ribulose 5-phosphate</name>
        <dbReference type="ChEBI" id="CHEBI:58121"/>
    </ligand>
</feature>
<feature type="binding site" evidence="20">
    <location>
        <position position="319"/>
    </location>
    <ligand>
        <name>GTP</name>
        <dbReference type="ChEBI" id="CHEBI:37565"/>
    </ligand>
</feature>
<dbReference type="Pfam" id="PF00925">
    <property type="entry name" value="GTP_cyclohydro2"/>
    <property type="match status" value="1"/>
</dbReference>
<dbReference type="PANTHER" id="PTHR21327">
    <property type="entry name" value="GTP CYCLOHYDROLASE II-RELATED"/>
    <property type="match status" value="1"/>
</dbReference>
<evidence type="ECO:0000313" key="23">
    <source>
        <dbReference type="Proteomes" id="UP000008555"/>
    </source>
</evidence>
<feature type="active site" description="Proton acceptor; for GTP cyclohydrolase activity" evidence="20">
    <location>
        <position position="331"/>
    </location>
</feature>
<feature type="site" description="Essential for DHBP synthase activity" evidence="20">
    <location>
        <position position="128"/>
    </location>
</feature>
<evidence type="ECO:0000256" key="3">
    <source>
        <dbReference type="ARBA" id="ARBA00002284"/>
    </source>
</evidence>
<evidence type="ECO:0000256" key="6">
    <source>
        <dbReference type="ARBA" id="ARBA00005520"/>
    </source>
</evidence>
<feature type="binding site" evidence="20">
    <location>
        <position position="354"/>
    </location>
    <ligand>
        <name>GTP</name>
        <dbReference type="ChEBI" id="CHEBI:37565"/>
    </ligand>
</feature>
<feature type="site" description="Essential for DHBP synthase activity" evidence="20">
    <location>
        <position position="166"/>
    </location>
</feature>
<dbReference type="FunFam" id="3.40.50.10990:FF:000001">
    <property type="entry name" value="Riboflavin biosynthesis protein RibBA"/>
    <property type="match status" value="1"/>
</dbReference>
<keyword evidence="17 20" id="KW-0511">Multifunctional enzyme</keyword>
<evidence type="ECO:0000256" key="10">
    <source>
        <dbReference type="ARBA" id="ARBA00022741"/>
    </source>
</evidence>
<feature type="domain" description="GTP cyclohydrolase II" evidence="21">
    <location>
        <begin position="213"/>
        <end position="373"/>
    </location>
</feature>
<gene>
    <name evidence="22" type="primary">ribAB</name>
    <name evidence="20" type="synonym">ribBA</name>
    <name evidence="22" type="ordered locus">CBUD_0658</name>
</gene>
<comment type="pathway">
    <text evidence="5 20">Cofactor biosynthesis; riboflavin biosynthesis; 2-hydroxy-3-oxobutyl phosphate from D-ribulose 5-phosphate: step 1/1.</text>
</comment>
<dbReference type="HAMAP" id="MF_01283">
    <property type="entry name" value="RibBA"/>
    <property type="match status" value="1"/>
</dbReference>
<dbReference type="PANTHER" id="PTHR21327:SF18">
    <property type="entry name" value="3,4-DIHYDROXY-2-BUTANONE 4-PHOSPHATE SYNTHASE"/>
    <property type="match status" value="1"/>
</dbReference>
<dbReference type="CDD" id="cd00641">
    <property type="entry name" value="GTP_cyclohydro2"/>
    <property type="match status" value="1"/>
</dbReference>
<evidence type="ECO:0000256" key="20">
    <source>
        <dbReference type="HAMAP-Rule" id="MF_01283"/>
    </source>
</evidence>
<evidence type="ECO:0000256" key="15">
    <source>
        <dbReference type="ARBA" id="ARBA00023211"/>
    </source>
</evidence>
<accession>A9KC66</accession>
<feature type="binding site" evidence="20">
    <location>
        <position position="34"/>
    </location>
    <ligand>
        <name>D-ribulose 5-phosphate</name>
        <dbReference type="ChEBI" id="CHEBI:58121"/>
    </ligand>
</feature>
<comment type="catalytic activity">
    <reaction evidence="1 20">
        <text>D-ribulose 5-phosphate = (2S)-2-hydroxy-3-oxobutyl phosphate + formate + H(+)</text>
        <dbReference type="Rhea" id="RHEA:18457"/>
        <dbReference type="ChEBI" id="CHEBI:15378"/>
        <dbReference type="ChEBI" id="CHEBI:15740"/>
        <dbReference type="ChEBI" id="CHEBI:58121"/>
        <dbReference type="ChEBI" id="CHEBI:58830"/>
        <dbReference type="EC" id="4.1.99.12"/>
    </reaction>
</comment>
<evidence type="ECO:0000256" key="11">
    <source>
        <dbReference type="ARBA" id="ARBA00022801"/>
    </source>
</evidence>
<feature type="binding site" evidence="20">
    <location>
        <begin position="29"/>
        <end position="30"/>
    </location>
    <ligand>
        <name>D-ribulose 5-phosphate</name>
        <dbReference type="ChEBI" id="CHEBI:58121"/>
    </ligand>
</feature>
<feature type="binding site" evidence="20">
    <location>
        <position position="276"/>
    </location>
    <ligand>
        <name>GTP</name>
        <dbReference type="ChEBI" id="CHEBI:37565"/>
    </ligand>
</feature>
<comment type="pathway">
    <text evidence="4 20">Cofactor biosynthesis; riboflavin biosynthesis; 5-amino-6-(D-ribitylamino)uracil from GTP: step 1/4.</text>
</comment>
<organism evidence="22 23">
    <name type="scientific">Coxiella burnetii (strain Dugway 5J108-111)</name>
    <dbReference type="NCBI Taxonomy" id="434922"/>
    <lineage>
        <taxon>Bacteria</taxon>
        <taxon>Pseudomonadati</taxon>
        <taxon>Pseudomonadota</taxon>
        <taxon>Gammaproteobacteria</taxon>
        <taxon>Legionellales</taxon>
        <taxon>Coxiellaceae</taxon>
        <taxon>Coxiella</taxon>
    </lineage>
</organism>
<feature type="active site" description="Nucleophile; for GTP cyclohydrolase activity" evidence="20">
    <location>
        <position position="333"/>
    </location>
</feature>
<dbReference type="NCBIfam" id="TIGR00505">
    <property type="entry name" value="ribA"/>
    <property type="match status" value="1"/>
</dbReference>
<keyword evidence="13 20" id="KW-0460">Magnesium</keyword>
<evidence type="ECO:0000256" key="14">
    <source>
        <dbReference type="ARBA" id="ARBA00023134"/>
    </source>
</evidence>
<dbReference type="UniPathway" id="UPA00275">
    <property type="reaction ID" value="UER00399"/>
</dbReference>
<comment type="cofactor">
    <cofactor evidence="20">
        <name>Zn(2+)</name>
        <dbReference type="ChEBI" id="CHEBI:29105"/>
    </cofactor>
    <text evidence="20">Binds 1 zinc ion per subunit.</text>
</comment>
<evidence type="ECO:0000256" key="5">
    <source>
        <dbReference type="ARBA" id="ARBA00004904"/>
    </source>
</evidence>
<feature type="binding site" evidence="20">
    <location>
        <begin position="142"/>
        <end position="146"/>
    </location>
    <ligand>
        <name>D-ribulose 5-phosphate</name>
        <dbReference type="ChEBI" id="CHEBI:58121"/>
    </ligand>
</feature>
<dbReference type="NCBIfam" id="TIGR00506">
    <property type="entry name" value="ribB"/>
    <property type="match status" value="1"/>
</dbReference>
<dbReference type="EC" id="4.1.99.12" evidence="20"/>
<name>A9KC66_COXBN</name>
<feature type="binding site" evidence="20">
    <location>
        <position position="271"/>
    </location>
    <ligand>
        <name>Zn(2+)</name>
        <dbReference type="ChEBI" id="CHEBI:29105"/>
        <note>catalytic</note>
    </ligand>
</feature>
<evidence type="ECO:0000256" key="4">
    <source>
        <dbReference type="ARBA" id="ARBA00004853"/>
    </source>
</evidence>
<dbReference type="RefSeq" id="WP_011996676.1">
    <property type="nucleotide sequence ID" value="NC_009727.1"/>
</dbReference>
<feature type="region of interest" description="DHBP synthase" evidence="20">
    <location>
        <begin position="1"/>
        <end position="203"/>
    </location>
</feature>
<comment type="similarity">
    <text evidence="7 20">In the C-terminal section; belongs to the GTP cyclohydrolase II family.</text>
</comment>
<keyword evidence="15 20" id="KW-0464">Manganese</keyword>
<dbReference type="InterPro" id="IPR016299">
    <property type="entry name" value="Riboflavin_synth_RibBA"/>
</dbReference>
<dbReference type="EMBL" id="CP000733">
    <property type="protein sequence ID" value="ABS78294.1"/>
    <property type="molecule type" value="Genomic_DNA"/>
</dbReference>
<dbReference type="NCBIfam" id="NF001591">
    <property type="entry name" value="PRK00393.1"/>
    <property type="match status" value="1"/>
</dbReference>
<evidence type="ECO:0000256" key="19">
    <source>
        <dbReference type="ARBA" id="ARBA00049295"/>
    </source>
</evidence>
<feature type="binding site" evidence="20">
    <location>
        <position position="145"/>
    </location>
    <ligand>
        <name>Mg(2+)</name>
        <dbReference type="ChEBI" id="CHEBI:18420"/>
        <label>2</label>
    </ligand>
</feature>
<proteinExistence type="inferred from homology"/>
<feature type="binding site" evidence="20">
    <location>
        <position position="273"/>
    </location>
    <ligand>
        <name>Zn(2+)</name>
        <dbReference type="ChEBI" id="CHEBI:29105"/>
        <note>catalytic</note>
    </ligand>
</feature>
<dbReference type="HOGENOM" id="CLU_020273_1_2_6"/>
<dbReference type="GO" id="GO:0003935">
    <property type="term" value="F:GTP cyclohydrolase II activity"/>
    <property type="evidence" value="ECO:0007669"/>
    <property type="project" value="UniProtKB-UniRule"/>
</dbReference>
<dbReference type="EC" id="3.5.4.25" evidence="20"/>
<evidence type="ECO:0000256" key="9">
    <source>
        <dbReference type="ARBA" id="ARBA00022723"/>
    </source>
</evidence>
<keyword evidence="12 20" id="KW-0862">Zinc</keyword>
<dbReference type="SUPFAM" id="SSF142695">
    <property type="entry name" value="RibA-like"/>
    <property type="match status" value="1"/>
</dbReference>
<dbReference type="InterPro" id="IPR032677">
    <property type="entry name" value="GTP_cyclohydro_II"/>
</dbReference>
<evidence type="ECO:0000313" key="22">
    <source>
        <dbReference type="EMBL" id="ABS78294.1"/>
    </source>
</evidence>
<dbReference type="PIRSF" id="PIRSF001259">
    <property type="entry name" value="RibA"/>
    <property type="match status" value="1"/>
</dbReference>
<dbReference type="InterPro" id="IPR000926">
    <property type="entry name" value="RibA"/>
</dbReference>
<dbReference type="GO" id="GO:0009231">
    <property type="term" value="P:riboflavin biosynthetic process"/>
    <property type="evidence" value="ECO:0007669"/>
    <property type="project" value="UniProtKB-UniRule"/>
</dbReference>